<evidence type="ECO:0000256" key="1">
    <source>
        <dbReference type="SAM" id="Phobius"/>
    </source>
</evidence>
<accession>A0A553WAX4</accession>
<name>A0A553WAX4_9SPHN</name>
<feature type="transmembrane region" description="Helical" evidence="1">
    <location>
        <begin position="13"/>
        <end position="32"/>
    </location>
</feature>
<feature type="transmembrane region" description="Helical" evidence="1">
    <location>
        <begin position="100"/>
        <end position="120"/>
    </location>
</feature>
<evidence type="ECO:0008006" key="4">
    <source>
        <dbReference type="Google" id="ProtNLM"/>
    </source>
</evidence>
<evidence type="ECO:0000313" key="3">
    <source>
        <dbReference type="Proteomes" id="UP000320160"/>
    </source>
</evidence>
<organism evidence="2 3">
    <name type="scientific">Sphingorhabdus contaminans</name>
    <dbReference type="NCBI Taxonomy" id="1343899"/>
    <lineage>
        <taxon>Bacteria</taxon>
        <taxon>Pseudomonadati</taxon>
        <taxon>Pseudomonadota</taxon>
        <taxon>Alphaproteobacteria</taxon>
        <taxon>Sphingomonadales</taxon>
        <taxon>Sphingomonadaceae</taxon>
        <taxon>Sphingorhabdus</taxon>
    </lineage>
</organism>
<keyword evidence="1" id="KW-1133">Transmembrane helix</keyword>
<protein>
    <recommendedName>
        <fullName evidence="4">Permease</fullName>
    </recommendedName>
</protein>
<dbReference type="RefSeq" id="WP_143777068.1">
    <property type="nucleotide sequence ID" value="NZ_VKKU01000002.1"/>
</dbReference>
<gene>
    <name evidence="2" type="ORF">FOM92_11830</name>
</gene>
<keyword evidence="1" id="KW-0812">Transmembrane</keyword>
<dbReference type="AlphaFoldDB" id="A0A553WAX4"/>
<keyword evidence="3" id="KW-1185">Reference proteome</keyword>
<proteinExistence type="predicted"/>
<dbReference type="Proteomes" id="UP000320160">
    <property type="component" value="Unassembled WGS sequence"/>
</dbReference>
<keyword evidence="1" id="KW-0472">Membrane</keyword>
<sequence>MDFMKLLKSLEELLYEVMVMLVFYPKTLWLTFRYPQRMMDYADTELGDVQSEQYNDTLSPPLFLMMCLAISHAIEVATLGKSGEVPLPSFLNSTENLLAFRVLVFSVFPLMMALRLLYGLKIPLDRETLRAPFYAQCFVTAPLAMCFGISQSIRQFDVPNSHVFANILTLLAFSWYLRQQAQWFRSKLHVGPFRSWAIAIMIFFMTTVLLLIAAAILFWPVIK</sequence>
<evidence type="ECO:0000313" key="2">
    <source>
        <dbReference type="EMBL" id="TSB01848.1"/>
    </source>
</evidence>
<dbReference type="OrthoDB" id="8820484at2"/>
<feature type="transmembrane region" description="Helical" evidence="1">
    <location>
        <begin position="159"/>
        <end position="177"/>
    </location>
</feature>
<feature type="transmembrane region" description="Helical" evidence="1">
    <location>
        <begin position="198"/>
        <end position="222"/>
    </location>
</feature>
<comment type="caution">
    <text evidence="2">The sequence shown here is derived from an EMBL/GenBank/DDBJ whole genome shotgun (WGS) entry which is preliminary data.</text>
</comment>
<reference evidence="2 3" key="1">
    <citation type="submission" date="2019-07" db="EMBL/GenBank/DDBJ databases">
        <authorList>
            <person name="Park M."/>
        </authorList>
    </citation>
    <scope>NUCLEOTIDE SEQUENCE [LARGE SCALE GENOMIC DNA]</scope>
    <source>
        <strain evidence="2 3">KCTC32445</strain>
    </source>
</reference>
<feature type="transmembrane region" description="Helical" evidence="1">
    <location>
        <begin position="132"/>
        <end position="153"/>
    </location>
</feature>
<dbReference type="EMBL" id="VKKU01000002">
    <property type="protein sequence ID" value="TSB01848.1"/>
    <property type="molecule type" value="Genomic_DNA"/>
</dbReference>